<name>A0A060HM32_9ARCH</name>
<evidence type="ECO:0000256" key="1">
    <source>
        <dbReference type="SAM" id="Phobius"/>
    </source>
</evidence>
<feature type="transmembrane region" description="Helical" evidence="1">
    <location>
        <begin position="152"/>
        <end position="172"/>
    </location>
</feature>
<feature type="transmembrane region" description="Helical" evidence="1">
    <location>
        <begin position="359"/>
        <end position="380"/>
    </location>
</feature>
<feature type="transmembrane region" description="Helical" evidence="1">
    <location>
        <begin position="331"/>
        <end position="353"/>
    </location>
</feature>
<feature type="transmembrane region" description="Helical" evidence="1">
    <location>
        <begin position="19"/>
        <end position="39"/>
    </location>
</feature>
<dbReference type="HOGENOM" id="CLU_659899_0_0_2"/>
<keyword evidence="1" id="KW-1133">Transmembrane helix</keyword>
<dbReference type="AlphaFoldDB" id="A0A060HM32"/>
<sequence length="419" mass="43215">MVTTTDNNHNKNSISKTKLAASAVIPIAILAAMIAFLLWPGNSILNFGAPLPDMTIERIEFGSKLITAHVRNTGPQATEIAQVDVNDRIVPAAVEPSRALARFEEARVVIPFEWVEGKPYEVGVTTSDGTRFAKAVPAAILTPAPDAGQASLLALLGTYVGIIPVMIGLLWLPFLKRLSAGKYLFFLSFTAGLLLFLGIDALVEANELATTSVAGAFNGQALIATVAVVSFVALLYASEKLVERGSRTTTTKATAAAAAARTVTTTSSFAIALMISIGIGLHNMGEGLAIGGAMVAGEVALGAFLIVGFTIHNTTEGLAIVAPLAREKPKVAQLAALGFIAGAPAILGAWVGGFVASPVASVVFLAVGAGAVFQVVYAIFKYSGRQEGAGGSSNRFLSGPVMAGIAAGMLVMYLTSLLV</sequence>
<feature type="transmembrane region" description="Helical" evidence="1">
    <location>
        <begin position="258"/>
        <end position="281"/>
    </location>
</feature>
<gene>
    <name evidence="2" type="ORF">NVIE_000590</name>
</gene>
<feature type="transmembrane region" description="Helical" evidence="1">
    <location>
        <begin position="401"/>
        <end position="418"/>
    </location>
</feature>
<feature type="transmembrane region" description="Helical" evidence="1">
    <location>
        <begin position="184"/>
        <end position="203"/>
    </location>
</feature>
<organism evidence="2 3">
    <name type="scientific">Nitrososphaera viennensis EN76</name>
    <dbReference type="NCBI Taxonomy" id="926571"/>
    <lineage>
        <taxon>Archaea</taxon>
        <taxon>Nitrososphaerota</taxon>
        <taxon>Nitrososphaeria</taxon>
        <taxon>Nitrososphaerales</taxon>
        <taxon>Nitrososphaeraceae</taxon>
        <taxon>Nitrososphaera</taxon>
    </lineage>
</organism>
<dbReference type="KEGG" id="nvn:NVIE_000590"/>
<dbReference type="EMBL" id="CP007536">
    <property type="protein sequence ID" value="AIC14242.1"/>
    <property type="molecule type" value="Genomic_DNA"/>
</dbReference>
<dbReference type="RefSeq" id="WP_075053491.1">
    <property type="nucleotide sequence ID" value="NZ_CP007536.1"/>
</dbReference>
<dbReference type="STRING" id="926571.NVIE_000590"/>
<feature type="transmembrane region" description="Helical" evidence="1">
    <location>
        <begin position="287"/>
        <end position="311"/>
    </location>
</feature>
<keyword evidence="1" id="KW-0812">Transmembrane</keyword>
<evidence type="ECO:0000313" key="2">
    <source>
        <dbReference type="EMBL" id="AIC14242.1"/>
    </source>
</evidence>
<accession>A0A060HM32</accession>
<reference evidence="2 3" key="1">
    <citation type="journal article" date="2014" name="Int. J. Syst. Evol. Microbiol.">
        <title>Nitrososphaera viennensis gen. nov., sp. nov., an aerobic and mesophilic, ammonia-oxidizing archaeon from soil and a member of the archaeal phylum Thaumarchaeota.</title>
        <authorList>
            <person name="Stieglmeier M."/>
            <person name="Klingl A."/>
            <person name="Alves R.J."/>
            <person name="Rittmann S.K."/>
            <person name="Melcher M."/>
            <person name="Leisch N."/>
            <person name="Schleper C."/>
        </authorList>
    </citation>
    <scope>NUCLEOTIDE SEQUENCE [LARGE SCALE GENOMIC DNA]</scope>
    <source>
        <strain evidence="2">EN76</strain>
    </source>
</reference>
<feature type="transmembrane region" description="Helical" evidence="1">
    <location>
        <begin position="215"/>
        <end position="237"/>
    </location>
</feature>
<keyword evidence="3" id="KW-1185">Reference proteome</keyword>
<dbReference type="Proteomes" id="UP000027093">
    <property type="component" value="Chromosome"/>
</dbReference>
<keyword evidence="1" id="KW-0472">Membrane</keyword>
<proteinExistence type="predicted"/>
<protein>
    <submittedName>
        <fullName evidence="2">Putative Zinc/iron permease</fullName>
    </submittedName>
</protein>
<evidence type="ECO:0000313" key="3">
    <source>
        <dbReference type="Proteomes" id="UP000027093"/>
    </source>
</evidence>
<dbReference type="GeneID" id="74945323"/>